<organism evidence="2 3">
    <name type="scientific">Streptacidiphilus fuscans</name>
    <dbReference type="NCBI Taxonomy" id="2789292"/>
    <lineage>
        <taxon>Bacteria</taxon>
        <taxon>Bacillati</taxon>
        <taxon>Actinomycetota</taxon>
        <taxon>Actinomycetes</taxon>
        <taxon>Kitasatosporales</taxon>
        <taxon>Streptomycetaceae</taxon>
        <taxon>Streptacidiphilus</taxon>
    </lineage>
</organism>
<evidence type="ECO:0000313" key="3">
    <source>
        <dbReference type="Proteomes" id="UP000657385"/>
    </source>
</evidence>
<gene>
    <name evidence="2" type="ORF">I2501_15190</name>
</gene>
<evidence type="ECO:0000313" key="2">
    <source>
        <dbReference type="EMBL" id="MBF9069368.1"/>
    </source>
</evidence>
<evidence type="ECO:0000256" key="1">
    <source>
        <dbReference type="SAM" id="MobiDB-lite"/>
    </source>
</evidence>
<comment type="caution">
    <text evidence="2">The sequence shown here is derived from an EMBL/GenBank/DDBJ whole genome shotgun (WGS) entry which is preliminary data.</text>
</comment>
<dbReference type="AlphaFoldDB" id="A0A931B7P6"/>
<sequence length="188" mass="20148">MIADLTPADMVADPVSCLAIFEDRVRIEQLRLEQLDSIVRELTRIVGAQDRLQALLDGHEPAEDEPHAALLARPRVPAPGRGPMRGPTRSARTASGGAGERSSGGGAESAASRERPGRHLDRAMEVLAGEPQRHWSAPEIAALIGADADWLRFVLHSAANRGLVKRHAQTRPAGSTRGRPVAIRFSAA</sequence>
<name>A0A931B7P6_9ACTN</name>
<dbReference type="Proteomes" id="UP000657385">
    <property type="component" value="Unassembled WGS sequence"/>
</dbReference>
<feature type="region of interest" description="Disordered" evidence="1">
    <location>
        <begin position="61"/>
        <end position="118"/>
    </location>
</feature>
<reference evidence="2" key="1">
    <citation type="submission" date="2020-11" db="EMBL/GenBank/DDBJ databases">
        <title>Isolation and identification of active actinomycetes.</title>
        <authorList>
            <person name="Yu B."/>
        </authorList>
    </citation>
    <scope>NUCLEOTIDE SEQUENCE</scope>
    <source>
        <strain evidence="2">NEAU-YB345</strain>
    </source>
</reference>
<proteinExistence type="predicted"/>
<dbReference type="RefSeq" id="WP_196194507.1">
    <property type="nucleotide sequence ID" value="NZ_JADPRT010000005.1"/>
</dbReference>
<feature type="compositionally biased region" description="Gly residues" evidence="1">
    <location>
        <begin position="96"/>
        <end position="107"/>
    </location>
</feature>
<protein>
    <submittedName>
        <fullName evidence="2">Uncharacterized protein</fullName>
    </submittedName>
</protein>
<accession>A0A931B7P6</accession>
<feature type="compositionally biased region" description="Low complexity" evidence="1">
    <location>
        <begin position="68"/>
        <end position="95"/>
    </location>
</feature>
<keyword evidence="3" id="KW-1185">Reference proteome</keyword>
<dbReference type="EMBL" id="JADPRT010000005">
    <property type="protein sequence ID" value="MBF9069368.1"/>
    <property type="molecule type" value="Genomic_DNA"/>
</dbReference>